<keyword evidence="5" id="KW-1185">Reference proteome</keyword>
<keyword evidence="1 2" id="KW-0238">DNA-binding</keyword>
<feature type="compositionally biased region" description="Low complexity" evidence="3">
    <location>
        <begin position="137"/>
        <end position="155"/>
    </location>
</feature>
<dbReference type="SUPFAM" id="SSF50249">
    <property type="entry name" value="Nucleic acid-binding proteins"/>
    <property type="match status" value="1"/>
</dbReference>
<evidence type="ECO:0000313" key="5">
    <source>
        <dbReference type="Proteomes" id="UP000010475"/>
    </source>
</evidence>
<evidence type="ECO:0000313" key="4">
    <source>
        <dbReference type="EMBL" id="AFZ26717.1"/>
    </source>
</evidence>
<dbReference type="Pfam" id="PF00436">
    <property type="entry name" value="SSB"/>
    <property type="match status" value="1"/>
</dbReference>
<feature type="region of interest" description="Disordered" evidence="3">
    <location>
        <begin position="103"/>
        <end position="187"/>
    </location>
</feature>
<feature type="compositionally biased region" description="Polar residues" evidence="3">
    <location>
        <begin position="107"/>
        <end position="119"/>
    </location>
</feature>
<dbReference type="OrthoDB" id="513679at2"/>
<dbReference type="HOGENOM" id="CLU_109737_0_0_3"/>
<dbReference type="Proteomes" id="UP000010475">
    <property type="component" value="Chromosome"/>
</dbReference>
<dbReference type="GO" id="GO:0003697">
    <property type="term" value="F:single-stranded DNA binding"/>
    <property type="evidence" value="ECO:0007669"/>
    <property type="project" value="InterPro"/>
</dbReference>
<dbReference type="eggNOG" id="COG0629">
    <property type="taxonomic scope" value="Bacteria"/>
</dbReference>
<evidence type="ECO:0000256" key="1">
    <source>
        <dbReference type="ARBA" id="ARBA00023125"/>
    </source>
</evidence>
<dbReference type="InterPro" id="IPR012340">
    <property type="entry name" value="NA-bd_OB-fold"/>
</dbReference>
<dbReference type="AlphaFoldDB" id="K9X4Y4"/>
<dbReference type="Gene3D" id="2.40.50.140">
    <property type="entry name" value="Nucleic acid-binding proteins"/>
    <property type="match status" value="1"/>
</dbReference>
<accession>K9X4Y4</accession>
<organism evidence="4 5">
    <name type="scientific">Cylindrospermum stagnale PCC 7417</name>
    <dbReference type="NCBI Taxonomy" id="56107"/>
    <lineage>
        <taxon>Bacteria</taxon>
        <taxon>Bacillati</taxon>
        <taxon>Cyanobacteriota</taxon>
        <taxon>Cyanophyceae</taxon>
        <taxon>Nostocales</taxon>
        <taxon>Nostocaceae</taxon>
        <taxon>Cylindrospermum</taxon>
    </lineage>
</organism>
<protein>
    <submittedName>
        <fullName evidence="4">Single-stranded DNA-binding protein</fullName>
    </submittedName>
</protein>
<gene>
    <name evidence="4" type="ORF">Cylst_4649</name>
</gene>
<dbReference type="InterPro" id="IPR000424">
    <property type="entry name" value="Primosome_PriB/ssb"/>
</dbReference>
<dbReference type="RefSeq" id="WP_015209955.1">
    <property type="nucleotide sequence ID" value="NC_019757.1"/>
</dbReference>
<evidence type="ECO:0000256" key="3">
    <source>
        <dbReference type="SAM" id="MobiDB-lite"/>
    </source>
</evidence>
<dbReference type="STRING" id="56107.Cylst_4649"/>
<dbReference type="PROSITE" id="PS50935">
    <property type="entry name" value="SSB"/>
    <property type="match status" value="1"/>
</dbReference>
<name>K9X4Y4_9NOST</name>
<reference evidence="4 5" key="1">
    <citation type="submission" date="2012-06" db="EMBL/GenBank/DDBJ databases">
        <title>Finished chromosome of genome of Cylindrospermum stagnale PCC 7417.</title>
        <authorList>
            <consortium name="US DOE Joint Genome Institute"/>
            <person name="Gugger M."/>
            <person name="Coursin T."/>
            <person name="Rippka R."/>
            <person name="Tandeau De Marsac N."/>
            <person name="Huntemann M."/>
            <person name="Wei C.-L."/>
            <person name="Han J."/>
            <person name="Detter J.C."/>
            <person name="Han C."/>
            <person name="Tapia R."/>
            <person name="Chen A."/>
            <person name="Kyrpides N."/>
            <person name="Mavromatis K."/>
            <person name="Markowitz V."/>
            <person name="Szeto E."/>
            <person name="Ivanova N."/>
            <person name="Pagani I."/>
            <person name="Pati A."/>
            <person name="Goodwin L."/>
            <person name="Nordberg H.P."/>
            <person name="Cantor M.N."/>
            <person name="Hua S.X."/>
            <person name="Woyke T."/>
            <person name="Kerfeld C.A."/>
        </authorList>
    </citation>
    <scope>NUCLEOTIDE SEQUENCE [LARGE SCALE GENOMIC DNA]</scope>
    <source>
        <strain evidence="4 5">PCC 7417</strain>
    </source>
</reference>
<sequence>MNSCVLMAQIIQEPQLRYTADNLEVTEMLVQFPNSQRAEDPPATLKVVGWANMAKEIQQNYHEGDRVILVGRLGMNTIERPEGFKEKRAELTVQQIQPVGSERPFVATSSPSATRTPAVTDTPVMQPASRPPEVYESSRPAPAPAVSSASVVPPVTKAEPAYQPATFDRSFSTAVPQAEPDPDDIPF</sequence>
<dbReference type="KEGG" id="csg:Cylst_4649"/>
<dbReference type="EMBL" id="CP003642">
    <property type="protein sequence ID" value="AFZ26717.1"/>
    <property type="molecule type" value="Genomic_DNA"/>
</dbReference>
<evidence type="ECO:0000256" key="2">
    <source>
        <dbReference type="PROSITE-ProRule" id="PRU00252"/>
    </source>
</evidence>
<proteinExistence type="predicted"/>
<dbReference type="CDD" id="cd04496">
    <property type="entry name" value="SSB_OBF"/>
    <property type="match status" value="1"/>
</dbReference>
<dbReference type="PATRIC" id="fig|56107.3.peg.5106"/>